<comment type="caution">
    <text evidence="1">The sequence shown here is derived from an EMBL/GenBank/DDBJ whole genome shotgun (WGS) entry which is preliminary data.</text>
</comment>
<protein>
    <submittedName>
        <fullName evidence="1">Uncharacterized protein</fullName>
    </submittedName>
</protein>
<keyword evidence="2" id="KW-1185">Reference proteome</keyword>
<proteinExistence type="predicted"/>
<evidence type="ECO:0000313" key="1">
    <source>
        <dbReference type="EMBL" id="THH38452.1"/>
    </source>
</evidence>
<accession>A0A4S4NFS0</accession>
<dbReference type="Proteomes" id="UP000306602">
    <property type="component" value="Unassembled WGS sequence"/>
</dbReference>
<reference evidence="1 2" key="1">
    <citation type="submission" date="2019-04" db="EMBL/GenBank/DDBJ databases">
        <title>Shimia ponticola sp. nov., isolated from seawater.</title>
        <authorList>
            <person name="Kim Y.-O."/>
            <person name="Yoon J.-H."/>
        </authorList>
    </citation>
    <scope>NUCLEOTIDE SEQUENCE [LARGE SCALE GENOMIC DNA]</scope>
    <source>
        <strain evidence="1 2">MYP11</strain>
    </source>
</reference>
<dbReference type="AlphaFoldDB" id="A0A4S4NFS0"/>
<dbReference type="RefSeq" id="WP_136461344.1">
    <property type="nucleotide sequence ID" value="NZ_SRKY01000001.1"/>
</dbReference>
<organism evidence="1 2">
    <name type="scientific">Aliishimia ponticola</name>
    <dbReference type="NCBI Taxonomy" id="2499833"/>
    <lineage>
        <taxon>Bacteria</taxon>
        <taxon>Pseudomonadati</taxon>
        <taxon>Pseudomonadota</taxon>
        <taxon>Alphaproteobacteria</taxon>
        <taxon>Rhodobacterales</taxon>
        <taxon>Paracoccaceae</taxon>
        <taxon>Aliishimia</taxon>
    </lineage>
</organism>
<name>A0A4S4NFS0_9RHOB</name>
<sequence length="96" mass="10210">MLAKSVKTGAGAGCCGAGLSLDCALFSIGWFDIVSNLLTQEHSGNNPVHYQKRKFDGEGADMVETRISCRFCKNVTINVPDLNFSVTANVDAGLLV</sequence>
<gene>
    <name evidence="1" type="ORF">E4Z66_02455</name>
</gene>
<evidence type="ECO:0000313" key="2">
    <source>
        <dbReference type="Proteomes" id="UP000306602"/>
    </source>
</evidence>
<dbReference type="EMBL" id="SRKY01000001">
    <property type="protein sequence ID" value="THH38452.1"/>
    <property type="molecule type" value="Genomic_DNA"/>
</dbReference>